<evidence type="ECO:0000256" key="1">
    <source>
        <dbReference type="SAM" id="Phobius"/>
    </source>
</evidence>
<evidence type="ECO:0000313" key="2">
    <source>
        <dbReference type="EMBL" id="KAK9922275.1"/>
    </source>
</evidence>
<organism evidence="2 3">
    <name type="scientific">Rubus argutus</name>
    <name type="common">Southern blackberry</name>
    <dbReference type="NCBI Taxonomy" id="59490"/>
    <lineage>
        <taxon>Eukaryota</taxon>
        <taxon>Viridiplantae</taxon>
        <taxon>Streptophyta</taxon>
        <taxon>Embryophyta</taxon>
        <taxon>Tracheophyta</taxon>
        <taxon>Spermatophyta</taxon>
        <taxon>Magnoliopsida</taxon>
        <taxon>eudicotyledons</taxon>
        <taxon>Gunneridae</taxon>
        <taxon>Pentapetalae</taxon>
        <taxon>rosids</taxon>
        <taxon>fabids</taxon>
        <taxon>Rosales</taxon>
        <taxon>Rosaceae</taxon>
        <taxon>Rosoideae</taxon>
        <taxon>Rosoideae incertae sedis</taxon>
        <taxon>Rubus</taxon>
    </lineage>
</organism>
<sequence>MPSHHRSRHTTSSVLSVPRRSLCPCSTANAVKTLSAISSPTTIQTRTVLSVVLVALCPAPICLAGVAQTAANSRRRRLKPCCLNHFCPCPVLPSLTLSPSPPRVPSHAGVLQHLTVDALCPPPPSPARSAHDPCISPEPMLASHAGNLPNYKLLSRLPCSAITTVAVSSLLPSLKPTQLAAVPIQPAMGHTRK</sequence>
<keyword evidence="1" id="KW-1133">Transmembrane helix</keyword>
<keyword evidence="1" id="KW-0812">Transmembrane</keyword>
<accession>A0AAW1WG95</accession>
<keyword evidence="1" id="KW-0472">Membrane</keyword>
<dbReference type="AlphaFoldDB" id="A0AAW1WG95"/>
<proteinExistence type="predicted"/>
<dbReference type="Proteomes" id="UP001457282">
    <property type="component" value="Unassembled WGS sequence"/>
</dbReference>
<dbReference type="EMBL" id="JBEDUW010000006">
    <property type="protein sequence ID" value="KAK9922275.1"/>
    <property type="molecule type" value="Genomic_DNA"/>
</dbReference>
<reference evidence="2 3" key="1">
    <citation type="journal article" date="2023" name="G3 (Bethesda)">
        <title>A chromosome-length genome assembly and annotation of blackberry (Rubus argutus, cv. 'Hillquist').</title>
        <authorList>
            <person name="Bruna T."/>
            <person name="Aryal R."/>
            <person name="Dudchenko O."/>
            <person name="Sargent D.J."/>
            <person name="Mead D."/>
            <person name="Buti M."/>
            <person name="Cavallini A."/>
            <person name="Hytonen T."/>
            <person name="Andres J."/>
            <person name="Pham M."/>
            <person name="Weisz D."/>
            <person name="Mascagni F."/>
            <person name="Usai G."/>
            <person name="Natali L."/>
            <person name="Bassil N."/>
            <person name="Fernandez G.E."/>
            <person name="Lomsadze A."/>
            <person name="Armour M."/>
            <person name="Olukolu B."/>
            <person name="Poorten T."/>
            <person name="Britton C."/>
            <person name="Davik J."/>
            <person name="Ashrafi H."/>
            <person name="Aiden E.L."/>
            <person name="Borodovsky M."/>
            <person name="Worthington M."/>
        </authorList>
    </citation>
    <scope>NUCLEOTIDE SEQUENCE [LARGE SCALE GENOMIC DNA]</scope>
    <source>
        <strain evidence="2">PI 553951</strain>
    </source>
</reference>
<gene>
    <name evidence="2" type="ORF">M0R45_030747</name>
</gene>
<protein>
    <submittedName>
        <fullName evidence="2">Uncharacterized protein</fullName>
    </submittedName>
</protein>
<feature type="transmembrane region" description="Helical" evidence="1">
    <location>
        <begin position="48"/>
        <end position="67"/>
    </location>
</feature>
<name>A0AAW1WG95_RUBAR</name>
<evidence type="ECO:0000313" key="3">
    <source>
        <dbReference type="Proteomes" id="UP001457282"/>
    </source>
</evidence>
<comment type="caution">
    <text evidence="2">The sequence shown here is derived from an EMBL/GenBank/DDBJ whole genome shotgun (WGS) entry which is preliminary data.</text>
</comment>
<keyword evidence="3" id="KW-1185">Reference proteome</keyword>